<feature type="compositionally biased region" description="Low complexity" evidence="6">
    <location>
        <begin position="351"/>
        <end position="362"/>
    </location>
</feature>
<dbReference type="PANTHER" id="PTHR43289:SF6">
    <property type="entry name" value="SERINE_THREONINE-PROTEIN KINASE NEKL-3"/>
    <property type="match status" value="1"/>
</dbReference>
<dbReference type="GO" id="GO:0004674">
    <property type="term" value="F:protein serine/threonine kinase activity"/>
    <property type="evidence" value="ECO:0007669"/>
    <property type="project" value="UniProtKB-KW"/>
</dbReference>
<protein>
    <submittedName>
        <fullName evidence="9">Non-specific serine/threonine protein kinase</fullName>
        <ecNumber evidence="9">2.7.11.1</ecNumber>
    </submittedName>
</protein>
<keyword evidence="4 5" id="KW-0067">ATP-binding</keyword>
<sequence length="559" mass="59935">MSDTTTQPSEPAALPLGHMDALPPGTMLGEFELQALLGVGGFGMVYRGYDHSLHRPVAIKEYMPSALVGRGTDLLVSARSTADAKPFQAGLQSFIAEARLLARFDHPSLVKVYRFWEANNTAYMAMPLYEGITLKEARRRMSGPPSEEWLRQVLWSVLEALRVLHDNDTLHRDVSPDNIFLQNLGPPVLLDLGAARRALMDSSQKHTAILKVNYAPIEQYADAHDLREGPWTDLYALAAVVHGCLCNEPPLPATFRVVRDRMPAFAQVAKTAETHFGQLYSLAFVEAVAHALTIEPAGRPQSVDAFAQEMALQVPADMARFDWHQGLGPSITLEERGVASVPLTTALLTTQPAPQQHTQPVTSKTSRASAKTVRVPPRAKHKPDVVAAIAPRKTAPSGWWIAAVVALVVGVLAAAVTVGIGHKPTPQAAIVEPEKSATPAEIVPVTEVPVPAAGPNVAASAPRNASAALAKPATAAVAGVAADKPVVVKPNRAEPKPSSAPSAPPVVQVAPVELCPDATVLTKTMCVYRECLKPEHAQLPVCIADRKRWESQNNRAVLP</sequence>
<keyword evidence="7" id="KW-0472">Membrane</keyword>
<gene>
    <name evidence="9" type="ORF">J2X15_003429</name>
</gene>
<reference evidence="9 10" key="1">
    <citation type="submission" date="2023-07" db="EMBL/GenBank/DDBJ databases">
        <title>Sorghum-associated microbial communities from plants grown in Nebraska, USA.</title>
        <authorList>
            <person name="Schachtman D."/>
        </authorList>
    </citation>
    <scope>NUCLEOTIDE SEQUENCE [LARGE SCALE GENOMIC DNA]</scope>
    <source>
        <strain evidence="9 10">BE308</strain>
    </source>
</reference>
<dbReference type="PROSITE" id="PS00107">
    <property type="entry name" value="PROTEIN_KINASE_ATP"/>
    <property type="match status" value="1"/>
</dbReference>
<evidence type="ECO:0000313" key="10">
    <source>
        <dbReference type="Proteomes" id="UP001268089"/>
    </source>
</evidence>
<feature type="domain" description="Protein kinase" evidence="8">
    <location>
        <begin position="31"/>
        <end position="312"/>
    </location>
</feature>
<dbReference type="SUPFAM" id="SSF56112">
    <property type="entry name" value="Protein kinase-like (PK-like)"/>
    <property type="match status" value="1"/>
</dbReference>
<feature type="region of interest" description="Disordered" evidence="6">
    <location>
        <begin position="351"/>
        <end position="377"/>
    </location>
</feature>
<dbReference type="CDD" id="cd14014">
    <property type="entry name" value="STKc_PknB_like"/>
    <property type="match status" value="1"/>
</dbReference>
<evidence type="ECO:0000313" key="9">
    <source>
        <dbReference type="EMBL" id="MDR7308120.1"/>
    </source>
</evidence>
<dbReference type="PROSITE" id="PS50011">
    <property type="entry name" value="PROTEIN_KINASE_DOM"/>
    <property type="match status" value="1"/>
</dbReference>
<keyword evidence="2 5" id="KW-0547">Nucleotide-binding</keyword>
<dbReference type="EMBL" id="JAVDXO010000009">
    <property type="protein sequence ID" value="MDR7308120.1"/>
    <property type="molecule type" value="Genomic_DNA"/>
</dbReference>
<dbReference type="InterPro" id="IPR017441">
    <property type="entry name" value="Protein_kinase_ATP_BS"/>
</dbReference>
<name>A0ABU1ZRD5_9BURK</name>
<evidence type="ECO:0000256" key="1">
    <source>
        <dbReference type="ARBA" id="ARBA00022679"/>
    </source>
</evidence>
<keyword evidence="7" id="KW-0812">Transmembrane</keyword>
<dbReference type="InterPro" id="IPR000719">
    <property type="entry name" value="Prot_kinase_dom"/>
</dbReference>
<keyword evidence="7" id="KW-1133">Transmembrane helix</keyword>
<proteinExistence type="predicted"/>
<evidence type="ECO:0000256" key="5">
    <source>
        <dbReference type="PROSITE-ProRule" id="PRU10141"/>
    </source>
</evidence>
<evidence type="ECO:0000256" key="3">
    <source>
        <dbReference type="ARBA" id="ARBA00022777"/>
    </source>
</evidence>
<keyword evidence="3 9" id="KW-0418">Kinase</keyword>
<keyword evidence="10" id="KW-1185">Reference proteome</keyword>
<evidence type="ECO:0000256" key="6">
    <source>
        <dbReference type="SAM" id="MobiDB-lite"/>
    </source>
</evidence>
<keyword evidence="9" id="KW-0723">Serine/threonine-protein kinase</keyword>
<evidence type="ECO:0000256" key="2">
    <source>
        <dbReference type="ARBA" id="ARBA00022741"/>
    </source>
</evidence>
<dbReference type="PANTHER" id="PTHR43289">
    <property type="entry name" value="MITOGEN-ACTIVATED PROTEIN KINASE KINASE KINASE 20-RELATED"/>
    <property type="match status" value="1"/>
</dbReference>
<dbReference type="Gene3D" id="1.10.510.10">
    <property type="entry name" value="Transferase(Phosphotransferase) domain 1"/>
    <property type="match status" value="1"/>
</dbReference>
<dbReference type="EC" id="2.7.11.1" evidence="9"/>
<comment type="caution">
    <text evidence="9">The sequence shown here is derived from an EMBL/GenBank/DDBJ whole genome shotgun (WGS) entry which is preliminary data.</text>
</comment>
<evidence type="ECO:0000256" key="7">
    <source>
        <dbReference type="SAM" id="Phobius"/>
    </source>
</evidence>
<feature type="binding site" evidence="5">
    <location>
        <position position="60"/>
    </location>
    <ligand>
        <name>ATP</name>
        <dbReference type="ChEBI" id="CHEBI:30616"/>
    </ligand>
</feature>
<evidence type="ECO:0000259" key="8">
    <source>
        <dbReference type="PROSITE" id="PS50011"/>
    </source>
</evidence>
<organism evidence="9 10">
    <name type="scientific">Rhodoferax saidenbachensis</name>
    <dbReference type="NCBI Taxonomy" id="1484693"/>
    <lineage>
        <taxon>Bacteria</taxon>
        <taxon>Pseudomonadati</taxon>
        <taxon>Pseudomonadota</taxon>
        <taxon>Betaproteobacteria</taxon>
        <taxon>Burkholderiales</taxon>
        <taxon>Comamonadaceae</taxon>
        <taxon>Rhodoferax</taxon>
    </lineage>
</organism>
<feature type="transmembrane region" description="Helical" evidence="7">
    <location>
        <begin position="399"/>
        <end position="420"/>
    </location>
</feature>
<accession>A0ABU1ZRD5</accession>
<dbReference type="Proteomes" id="UP001268089">
    <property type="component" value="Unassembled WGS sequence"/>
</dbReference>
<dbReference type="InterPro" id="IPR011009">
    <property type="entry name" value="Kinase-like_dom_sf"/>
</dbReference>
<keyword evidence="1 9" id="KW-0808">Transferase</keyword>
<dbReference type="RefSeq" id="WP_310344951.1">
    <property type="nucleotide sequence ID" value="NZ_JAVDXO010000009.1"/>
</dbReference>
<evidence type="ECO:0000256" key="4">
    <source>
        <dbReference type="ARBA" id="ARBA00022840"/>
    </source>
</evidence>
<dbReference type="Pfam" id="PF00069">
    <property type="entry name" value="Pkinase"/>
    <property type="match status" value="1"/>
</dbReference>